<dbReference type="InterPro" id="IPR013762">
    <property type="entry name" value="Integrase-like_cat_sf"/>
</dbReference>
<dbReference type="PANTHER" id="PTHR30629:SF9">
    <property type="entry name" value="PROTEIN INTB-RELATED"/>
    <property type="match status" value="1"/>
</dbReference>
<keyword evidence="4" id="KW-0233">DNA recombination</keyword>
<dbReference type="AlphaFoldDB" id="A0A285BA64"/>
<evidence type="ECO:0000256" key="3">
    <source>
        <dbReference type="ARBA" id="ARBA00023125"/>
    </source>
</evidence>
<dbReference type="SUPFAM" id="SSF56349">
    <property type="entry name" value="DNA breaking-rejoining enzymes"/>
    <property type="match status" value="1"/>
</dbReference>
<reference evidence="7" key="1">
    <citation type="submission" date="2017-08" db="EMBL/GenBank/DDBJ databases">
        <authorList>
            <person name="Brisse S."/>
        </authorList>
    </citation>
    <scope>NUCLEOTIDE SEQUENCE [LARGE SCALE GENOMIC DNA]</scope>
    <source>
        <strain evidence="7">06D021</strain>
    </source>
</reference>
<dbReference type="Gene3D" id="1.10.150.130">
    <property type="match status" value="1"/>
</dbReference>
<dbReference type="InterPro" id="IPR050808">
    <property type="entry name" value="Phage_Integrase"/>
</dbReference>
<dbReference type="InterPro" id="IPR011010">
    <property type="entry name" value="DNA_brk_join_enz"/>
</dbReference>
<organism evidence="6 7">
    <name type="scientific">Klebsiella grimontii</name>
    <dbReference type="NCBI Taxonomy" id="2058152"/>
    <lineage>
        <taxon>Bacteria</taxon>
        <taxon>Pseudomonadati</taxon>
        <taxon>Pseudomonadota</taxon>
        <taxon>Gammaproteobacteria</taxon>
        <taxon>Enterobacterales</taxon>
        <taxon>Enterobacteriaceae</taxon>
        <taxon>Klebsiella/Raoultella group</taxon>
        <taxon>Klebsiella</taxon>
    </lineage>
</organism>
<feature type="domain" description="Tyr recombinase" evidence="5">
    <location>
        <begin position="205"/>
        <end position="397"/>
    </location>
</feature>
<dbReference type="Pfam" id="PF00589">
    <property type="entry name" value="Phage_integrase"/>
    <property type="match status" value="1"/>
</dbReference>
<keyword evidence="2" id="KW-0229">DNA integration</keyword>
<dbReference type="RefSeq" id="WP_004133505.1">
    <property type="nucleotide sequence ID" value="NZ_CABGQI010000058.1"/>
</dbReference>
<evidence type="ECO:0000313" key="6">
    <source>
        <dbReference type="EMBL" id="SNU37800.1"/>
    </source>
</evidence>
<dbReference type="InterPro" id="IPR002104">
    <property type="entry name" value="Integrase_catalytic"/>
</dbReference>
<proteinExistence type="inferred from homology"/>
<evidence type="ECO:0000256" key="1">
    <source>
        <dbReference type="ARBA" id="ARBA00008857"/>
    </source>
</evidence>
<keyword evidence="3" id="KW-0238">DNA-binding</keyword>
<dbReference type="GO" id="GO:0006310">
    <property type="term" value="P:DNA recombination"/>
    <property type="evidence" value="ECO:0007669"/>
    <property type="project" value="UniProtKB-KW"/>
</dbReference>
<dbReference type="Proteomes" id="UP000220639">
    <property type="component" value="Unassembled WGS sequence"/>
</dbReference>
<dbReference type="CDD" id="cd00801">
    <property type="entry name" value="INT_P4_C"/>
    <property type="match status" value="1"/>
</dbReference>
<dbReference type="Gene3D" id="3.30.160.390">
    <property type="entry name" value="Integrase, DNA-binding domain"/>
    <property type="match status" value="1"/>
</dbReference>
<evidence type="ECO:0000256" key="2">
    <source>
        <dbReference type="ARBA" id="ARBA00022908"/>
    </source>
</evidence>
<evidence type="ECO:0000256" key="4">
    <source>
        <dbReference type="ARBA" id="ARBA00023172"/>
    </source>
</evidence>
<dbReference type="PANTHER" id="PTHR30629">
    <property type="entry name" value="PROPHAGE INTEGRASE"/>
    <property type="match status" value="1"/>
</dbReference>
<evidence type="ECO:0000259" key="5">
    <source>
        <dbReference type="PROSITE" id="PS51898"/>
    </source>
</evidence>
<dbReference type="EMBL" id="FZTC01000041">
    <property type="protein sequence ID" value="SNU37800.1"/>
    <property type="molecule type" value="Genomic_DNA"/>
</dbReference>
<dbReference type="Pfam" id="PF13356">
    <property type="entry name" value="Arm-DNA-bind_3"/>
    <property type="match status" value="1"/>
</dbReference>
<evidence type="ECO:0000313" key="7">
    <source>
        <dbReference type="Proteomes" id="UP000220639"/>
    </source>
</evidence>
<accession>A0A285BA64</accession>
<dbReference type="PROSITE" id="PS51898">
    <property type="entry name" value="TYR_RECOMBINASE"/>
    <property type="match status" value="1"/>
</dbReference>
<dbReference type="Gene3D" id="1.10.443.10">
    <property type="entry name" value="Intergrase catalytic core"/>
    <property type="match status" value="1"/>
</dbReference>
<sequence>MFLTDAYIKKQLRELNARKLSGEIIEKDSRLSDGSGLYLLIKSNGSAYWRLRYRFNGEDRLISLGEYKYIPLALAREKREEVKRNIARGIDPRGTKDEEGFLTFREVAMQWHASNRQWSKEHSRRILKSLLDEVFPVFGDDNIKLLKTQDLLKPVKQVQDSGRLELASRIYQRINSVMTLAVDNGLLEFNPIAHKSGALIKRNSEHRAALELENIPEFLKRIEKFKGRRLTQLAMTFLLHTFVRSSELRFARWKEFDLENSLWTIPSVREEIPGVKYSYRGSKMKTPHIVPLSHQACSIIQEIKSITGERIFVFTSDHFPKKPMSENTINHALQSMGYDTKKDLCSHGFRTMACSALIESGKWSRDAIERQMSHQERNNVRAAYIHKAELIPERQKMMQWWSDYLMQLQHGFHHPYDFENNSK</sequence>
<dbReference type="InterPro" id="IPR038488">
    <property type="entry name" value="Integrase_DNA-bd_sf"/>
</dbReference>
<dbReference type="InterPro" id="IPR025166">
    <property type="entry name" value="Integrase_DNA_bind_dom"/>
</dbReference>
<dbReference type="InterPro" id="IPR053876">
    <property type="entry name" value="Phage_int_M"/>
</dbReference>
<name>A0A285BA64_9ENTR</name>
<comment type="similarity">
    <text evidence="1">Belongs to the 'phage' integrase family.</text>
</comment>
<protein>
    <submittedName>
        <fullName evidence="6">Putative integrase KpLE2 phage-like element</fullName>
    </submittedName>
</protein>
<dbReference type="Pfam" id="PF22022">
    <property type="entry name" value="Phage_int_M"/>
    <property type="match status" value="1"/>
</dbReference>
<gene>
    <name evidence="6" type="primary">intB</name>
    <name evidence="6" type="ORF">KOSB73_460017</name>
</gene>
<dbReference type="GO" id="GO:0003677">
    <property type="term" value="F:DNA binding"/>
    <property type="evidence" value="ECO:0007669"/>
    <property type="project" value="UniProtKB-KW"/>
</dbReference>
<dbReference type="GO" id="GO:0015074">
    <property type="term" value="P:DNA integration"/>
    <property type="evidence" value="ECO:0007669"/>
    <property type="project" value="UniProtKB-KW"/>
</dbReference>
<dbReference type="InterPro" id="IPR010998">
    <property type="entry name" value="Integrase_recombinase_N"/>
</dbReference>